<dbReference type="Pfam" id="PF12806">
    <property type="entry name" value="Acyl-CoA_dh_C"/>
    <property type="match status" value="1"/>
</dbReference>
<gene>
    <name evidence="8" type="ORF">OMM_04140</name>
</gene>
<dbReference type="InterPro" id="IPR025878">
    <property type="entry name" value="Acyl-CoA_dh-like_C_dom"/>
</dbReference>
<evidence type="ECO:0000259" key="7">
    <source>
        <dbReference type="Pfam" id="PF12806"/>
    </source>
</evidence>
<keyword evidence="3" id="KW-0285">Flavoprotein</keyword>
<evidence type="ECO:0000259" key="6">
    <source>
        <dbReference type="Pfam" id="PF00441"/>
    </source>
</evidence>
<dbReference type="Pfam" id="PF00441">
    <property type="entry name" value="Acyl-CoA_dh_1"/>
    <property type="match status" value="1"/>
</dbReference>
<reference evidence="9" key="1">
    <citation type="submission" date="2012-11" db="EMBL/GenBank/DDBJ databases">
        <authorList>
            <person name="Lucero-Rivera Y.E."/>
            <person name="Tovar-Ramirez D."/>
        </authorList>
    </citation>
    <scope>NUCLEOTIDE SEQUENCE [LARGE SCALE GENOMIC DNA]</scope>
    <source>
        <strain evidence="9">Araruama</strain>
    </source>
</reference>
<dbReference type="Proteomes" id="UP000189670">
    <property type="component" value="Unassembled WGS sequence"/>
</dbReference>
<evidence type="ECO:0000256" key="1">
    <source>
        <dbReference type="ARBA" id="ARBA00001974"/>
    </source>
</evidence>
<comment type="similarity">
    <text evidence="2">Belongs to the acyl-CoA dehydrogenase family.</text>
</comment>
<feature type="domain" description="Acetyl-CoA dehydrogenase-like C-terminal" evidence="7">
    <location>
        <begin position="257"/>
        <end position="383"/>
    </location>
</feature>
<dbReference type="Gene3D" id="1.20.140.10">
    <property type="entry name" value="Butyryl-CoA Dehydrogenase, subunit A, domain 3"/>
    <property type="match status" value="1"/>
</dbReference>
<dbReference type="PANTHER" id="PTHR42803:SF1">
    <property type="entry name" value="BROAD-SPECIFICITY LINEAR ACYL-COA DEHYDROGENASE FADE5"/>
    <property type="match status" value="1"/>
</dbReference>
<sequence>MARIEGAPAGTKGISLFLVPKYRVNPDGSLGEFNDVVCTGIEEKMGIHGNSTCSLTLGGKGNCIGTLLGQENKGMRAMFLMMNEARALVGQQGFGCASASYMYALDYARQRIQGKNLLQMMDKEAPSVAIINHPDVRRMLMTMKAYVEGMRSLLYYHGYCHDRSVIADSEEEKSKFEGLVELLTPIVKGYVTDRSFDVTSLGVQVYGGYGFIKEYPMEQLMRDCRITMIYEGTNGIQAMDLLGRKLGMNKGKPMMDLMAEIQKVIAEAKEIDALKDIAVTVEDAVNKIGKVAMHMGATAMSENVLHAFAFACPFMEACGDVVLSWMLLWRANAASKKLQKKSKLTAYYEGQIKNIDFFANSILPISLGKMDAIMNTNHSIMDIADESFGG</sequence>
<accession>A0A1V1P2T3</accession>
<dbReference type="InterPro" id="IPR009100">
    <property type="entry name" value="AcylCoA_DH/oxidase_NM_dom_sf"/>
</dbReference>
<evidence type="ECO:0000313" key="9">
    <source>
        <dbReference type="Proteomes" id="UP000189670"/>
    </source>
</evidence>
<comment type="cofactor">
    <cofactor evidence="1">
        <name>FAD</name>
        <dbReference type="ChEBI" id="CHEBI:57692"/>
    </cofactor>
</comment>
<proteinExistence type="inferred from homology"/>
<dbReference type="SUPFAM" id="SSF56645">
    <property type="entry name" value="Acyl-CoA dehydrogenase NM domain-like"/>
    <property type="match status" value="1"/>
</dbReference>
<dbReference type="PANTHER" id="PTHR42803">
    <property type="entry name" value="ACYL-COA DEHYDROGENASE"/>
    <property type="match status" value="1"/>
</dbReference>
<dbReference type="InterPro" id="IPR036250">
    <property type="entry name" value="AcylCo_DH-like_C"/>
</dbReference>
<keyword evidence="5" id="KW-0560">Oxidoreductase</keyword>
<evidence type="ECO:0000256" key="3">
    <source>
        <dbReference type="ARBA" id="ARBA00022630"/>
    </source>
</evidence>
<dbReference type="Gene3D" id="2.40.110.20">
    <property type="match status" value="1"/>
</dbReference>
<evidence type="ECO:0000256" key="4">
    <source>
        <dbReference type="ARBA" id="ARBA00022827"/>
    </source>
</evidence>
<evidence type="ECO:0000256" key="2">
    <source>
        <dbReference type="ARBA" id="ARBA00009347"/>
    </source>
</evidence>
<dbReference type="GO" id="GO:0005886">
    <property type="term" value="C:plasma membrane"/>
    <property type="evidence" value="ECO:0007669"/>
    <property type="project" value="TreeGrafter"/>
</dbReference>
<dbReference type="EMBL" id="ATBP01000731">
    <property type="protein sequence ID" value="ETR69124.1"/>
    <property type="molecule type" value="Genomic_DNA"/>
</dbReference>
<organism evidence="8 9">
    <name type="scientific">Candidatus Magnetoglobus multicellularis str. Araruama</name>
    <dbReference type="NCBI Taxonomy" id="890399"/>
    <lineage>
        <taxon>Bacteria</taxon>
        <taxon>Pseudomonadati</taxon>
        <taxon>Thermodesulfobacteriota</taxon>
        <taxon>Desulfobacteria</taxon>
        <taxon>Desulfobacterales</taxon>
        <taxon>Desulfobacteraceae</taxon>
        <taxon>Candidatus Magnetoglobus</taxon>
    </lineage>
</organism>
<dbReference type="InterPro" id="IPR009075">
    <property type="entry name" value="AcylCo_DH/oxidase_C"/>
</dbReference>
<dbReference type="AlphaFoldDB" id="A0A1V1P2T3"/>
<dbReference type="InterPro" id="IPR052166">
    <property type="entry name" value="Diverse_Acyl-CoA_DH"/>
</dbReference>
<comment type="caution">
    <text evidence="8">The sequence shown here is derived from an EMBL/GenBank/DDBJ whole genome shotgun (WGS) entry which is preliminary data.</text>
</comment>
<protein>
    <submittedName>
        <fullName evidence="8">Acd17</fullName>
    </submittedName>
</protein>
<dbReference type="SUPFAM" id="SSF47203">
    <property type="entry name" value="Acyl-CoA dehydrogenase C-terminal domain-like"/>
    <property type="match status" value="1"/>
</dbReference>
<dbReference type="GO" id="GO:0016627">
    <property type="term" value="F:oxidoreductase activity, acting on the CH-CH group of donors"/>
    <property type="evidence" value="ECO:0007669"/>
    <property type="project" value="InterPro"/>
</dbReference>
<feature type="domain" description="Acyl-CoA dehydrogenase/oxidase C-terminal" evidence="6">
    <location>
        <begin position="72"/>
        <end position="241"/>
    </location>
</feature>
<name>A0A1V1P2T3_9BACT</name>
<keyword evidence="4" id="KW-0274">FAD</keyword>
<evidence type="ECO:0000313" key="8">
    <source>
        <dbReference type="EMBL" id="ETR69124.1"/>
    </source>
</evidence>
<evidence type="ECO:0000256" key="5">
    <source>
        <dbReference type="ARBA" id="ARBA00023002"/>
    </source>
</evidence>